<reference evidence="15 16" key="1">
    <citation type="submission" date="2015-01" db="EMBL/GenBank/DDBJ databases">
        <title>Draft Genome Sequences of Four Bacillus thermoamylovorans Strains, Isolated From Food Products.</title>
        <authorList>
            <person name="Krawcyk A.O."/>
            <person name="Berendsen E.M."/>
            <person name="Eijlander R.T."/>
            <person name="de Jong A."/>
            <person name="Wells-Bennik M."/>
            <person name="Kuipers O.P."/>
        </authorList>
    </citation>
    <scope>NUCLEOTIDE SEQUENCE [LARGE SCALE GENOMIC DNA]</scope>
    <source>
        <strain evidence="15 16">B4167</strain>
    </source>
</reference>
<evidence type="ECO:0000256" key="13">
    <source>
        <dbReference type="RuleBase" id="RU363083"/>
    </source>
</evidence>
<dbReference type="PROSITE" id="PS00165">
    <property type="entry name" value="DEHYDRATASE_SER_THR"/>
    <property type="match status" value="1"/>
</dbReference>
<evidence type="ECO:0000256" key="7">
    <source>
        <dbReference type="ARBA" id="ARBA00022248"/>
    </source>
</evidence>
<evidence type="ECO:0000256" key="10">
    <source>
        <dbReference type="ARBA" id="ARBA00023239"/>
    </source>
</evidence>
<dbReference type="InterPro" id="IPR036052">
    <property type="entry name" value="TrpB-like_PALP_sf"/>
</dbReference>
<evidence type="ECO:0000256" key="9">
    <source>
        <dbReference type="ARBA" id="ARBA00022898"/>
    </source>
</evidence>
<dbReference type="InterPro" id="IPR001926">
    <property type="entry name" value="TrpB-like_PALP"/>
</dbReference>
<keyword evidence="8" id="KW-0021">Allosteric enzyme</keyword>
<comment type="caution">
    <text evidence="15">The sequence shown here is derived from an EMBL/GenBank/DDBJ whole genome shotgun (WGS) entry which is preliminary data.</text>
</comment>
<sequence>MNALSPFVHRTPIFTSETTNRIVGKKVYFKMENQQKTGAFKIRGATYKIMQLKREELKKGVITASAGNHAQGVAHAAKKAGTTATIFMPVHTPHAKIDATRNYGAKVVLTGESFQEAYEASLELQKETGAAYIHPFDDYDVMAGQGTIALELLRQEDRIDTIFVPIGGGGLISGIAVAVKTINPHIKVIGVQANGAAPVYDSFQKKKPTNWDRVSTIAEGIAVKQPGKSTLPIIMKYVDDVVTVTDEQIAASILYMLERGKTLIEGAGAASIAALFAYHHHFKSKHCGLIVSGGNIDLDEMSHIQKLAAMNHVGSESIAINS</sequence>
<organism evidence="15 16">
    <name type="scientific">Caldibacillus thermoamylovorans</name>
    <dbReference type="NCBI Taxonomy" id="35841"/>
    <lineage>
        <taxon>Bacteria</taxon>
        <taxon>Bacillati</taxon>
        <taxon>Bacillota</taxon>
        <taxon>Bacilli</taxon>
        <taxon>Bacillales</taxon>
        <taxon>Bacillaceae</taxon>
        <taxon>Caldibacillus</taxon>
    </lineage>
</organism>
<dbReference type="Proteomes" id="UP000032076">
    <property type="component" value="Unassembled WGS sequence"/>
</dbReference>
<evidence type="ECO:0000313" key="16">
    <source>
        <dbReference type="Proteomes" id="UP000032076"/>
    </source>
</evidence>
<evidence type="ECO:0000256" key="1">
    <source>
        <dbReference type="ARBA" id="ARBA00001274"/>
    </source>
</evidence>
<dbReference type="Gene3D" id="3.40.50.1100">
    <property type="match status" value="2"/>
</dbReference>
<dbReference type="PANTHER" id="PTHR48078:SF6">
    <property type="entry name" value="L-THREONINE DEHYDRATASE CATABOLIC TDCB"/>
    <property type="match status" value="1"/>
</dbReference>
<dbReference type="GO" id="GO:1901605">
    <property type="term" value="P:alpha-amino acid metabolic process"/>
    <property type="evidence" value="ECO:0007669"/>
    <property type="project" value="UniProtKB-ARBA"/>
</dbReference>
<dbReference type="EC" id="4.3.1.19" evidence="6 13"/>
<evidence type="ECO:0000256" key="8">
    <source>
        <dbReference type="ARBA" id="ARBA00022533"/>
    </source>
</evidence>
<comment type="cofactor">
    <cofactor evidence="2 13">
        <name>pyridoxal 5'-phosphate</name>
        <dbReference type="ChEBI" id="CHEBI:597326"/>
    </cofactor>
</comment>
<comment type="similarity">
    <text evidence="4 13">Belongs to the serine/threonine dehydratase family.</text>
</comment>
<comment type="pathway">
    <text evidence="3 13">Amino-acid degradation; L-threonine degradation via propanoate pathway; propanoate from L-threonine: step 1/4.</text>
</comment>
<dbReference type="EMBL" id="JXLU01000014">
    <property type="protein sequence ID" value="KIO74057.1"/>
    <property type="molecule type" value="Genomic_DNA"/>
</dbReference>
<dbReference type="Pfam" id="PF00291">
    <property type="entry name" value="PALP"/>
    <property type="match status" value="1"/>
</dbReference>
<evidence type="ECO:0000256" key="2">
    <source>
        <dbReference type="ARBA" id="ARBA00001933"/>
    </source>
</evidence>
<protein>
    <recommendedName>
        <fullName evidence="7 13">L-threonine dehydratase catabolic TdcB</fullName>
        <ecNumber evidence="6 13">4.3.1.19</ecNumber>
    </recommendedName>
    <alternativeName>
        <fullName evidence="12 13">Threonine deaminase</fullName>
    </alternativeName>
</protein>
<keyword evidence="9 13" id="KW-0663">Pyridoxal phosphate</keyword>
<dbReference type="CDD" id="cd01562">
    <property type="entry name" value="Thr-dehyd"/>
    <property type="match status" value="1"/>
</dbReference>
<evidence type="ECO:0000256" key="12">
    <source>
        <dbReference type="ARBA" id="ARBA00031427"/>
    </source>
</evidence>
<keyword evidence="13" id="KW-0547">Nucleotide-binding</keyword>
<dbReference type="GO" id="GO:0004794">
    <property type="term" value="F:threonine deaminase activity"/>
    <property type="evidence" value="ECO:0007669"/>
    <property type="project" value="UniProtKB-EC"/>
</dbReference>
<evidence type="ECO:0000313" key="15">
    <source>
        <dbReference type="EMBL" id="KIO74057.1"/>
    </source>
</evidence>
<evidence type="ECO:0000256" key="5">
    <source>
        <dbReference type="ARBA" id="ARBA00011447"/>
    </source>
</evidence>
<name>A0ABD4AAA7_9BACI</name>
<evidence type="ECO:0000256" key="4">
    <source>
        <dbReference type="ARBA" id="ARBA00010869"/>
    </source>
</evidence>
<comment type="subunit">
    <text evidence="5 13">In the native structure, TdcB is in a dimeric form, whereas in the TdcB-AMP complex, it exists in a tetrameric form (dimer of dimers).</text>
</comment>
<dbReference type="NCBIfam" id="TIGR01127">
    <property type="entry name" value="ilvA_1Cterm"/>
    <property type="match status" value="1"/>
</dbReference>
<dbReference type="InterPro" id="IPR050147">
    <property type="entry name" value="Ser/Thr_Dehydratase"/>
</dbReference>
<dbReference type="RefSeq" id="WP_081912370.1">
    <property type="nucleotide sequence ID" value="NZ_CCRF01000073.1"/>
</dbReference>
<evidence type="ECO:0000259" key="14">
    <source>
        <dbReference type="Pfam" id="PF00291"/>
    </source>
</evidence>
<proteinExistence type="inferred from homology"/>
<keyword evidence="10 13" id="KW-0456">Lyase</keyword>
<feature type="domain" description="Tryptophan synthase beta chain-like PALP" evidence="14">
    <location>
        <begin position="5"/>
        <end position="293"/>
    </location>
</feature>
<dbReference type="InterPro" id="IPR000634">
    <property type="entry name" value="Ser/Thr_deHydtase_PyrdxlP-BS"/>
</dbReference>
<accession>A0ABD4AAA7</accession>
<dbReference type="InterPro" id="IPR005789">
    <property type="entry name" value="Thr_deHydtase_catblc"/>
</dbReference>
<dbReference type="PANTHER" id="PTHR48078">
    <property type="entry name" value="THREONINE DEHYDRATASE, MITOCHONDRIAL-RELATED"/>
    <property type="match status" value="1"/>
</dbReference>
<gene>
    <name evidence="15" type="ORF">B4167_1602</name>
</gene>
<dbReference type="AlphaFoldDB" id="A0ABD4AAA7"/>
<dbReference type="FunFam" id="3.40.50.1100:FF:000007">
    <property type="entry name" value="L-threonine dehydratase catabolic TdcB"/>
    <property type="match status" value="1"/>
</dbReference>
<evidence type="ECO:0000256" key="3">
    <source>
        <dbReference type="ARBA" id="ARBA00004958"/>
    </source>
</evidence>
<dbReference type="GO" id="GO:0000166">
    <property type="term" value="F:nucleotide binding"/>
    <property type="evidence" value="ECO:0007669"/>
    <property type="project" value="UniProtKB-KW"/>
</dbReference>
<evidence type="ECO:0000256" key="11">
    <source>
        <dbReference type="ARBA" id="ARBA00025527"/>
    </source>
</evidence>
<dbReference type="SUPFAM" id="SSF53686">
    <property type="entry name" value="Tryptophan synthase beta subunit-like PLP-dependent enzymes"/>
    <property type="match status" value="1"/>
</dbReference>
<comment type="catalytic activity">
    <reaction evidence="1 13">
        <text>L-threonine = 2-oxobutanoate + NH4(+)</text>
        <dbReference type="Rhea" id="RHEA:22108"/>
        <dbReference type="ChEBI" id="CHEBI:16763"/>
        <dbReference type="ChEBI" id="CHEBI:28938"/>
        <dbReference type="ChEBI" id="CHEBI:57926"/>
        <dbReference type="EC" id="4.3.1.19"/>
    </reaction>
</comment>
<evidence type="ECO:0000256" key="6">
    <source>
        <dbReference type="ARBA" id="ARBA00012096"/>
    </source>
</evidence>
<comment type="function">
    <text evidence="11 13">Catalyzes the anaerobic formation of alpha-ketobutyrate and ammonia from threonine in a two-step reaction. The first step involved a dehydration of threonine and a production of enamine intermediates (aminocrotonate), which tautomerizes to its imine form (iminobutyrate). Both intermediates are unstable and short-lived. The second step is the nonenzymatic hydrolysis of the enamine/imine intermediates to form 2-ketobutyrate and free ammonia. In the low water environment of the cell, the second step is accelerated by RidA.</text>
</comment>